<keyword evidence="2" id="KW-1185">Reference proteome</keyword>
<organism evidence="1 2">
    <name type="scientific">Taklimakanibacter albus</name>
    <dbReference type="NCBI Taxonomy" id="2800327"/>
    <lineage>
        <taxon>Bacteria</taxon>
        <taxon>Pseudomonadati</taxon>
        <taxon>Pseudomonadota</taxon>
        <taxon>Alphaproteobacteria</taxon>
        <taxon>Hyphomicrobiales</taxon>
        <taxon>Aestuariivirgaceae</taxon>
        <taxon>Taklimakanibacter</taxon>
    </lineage>
</organism>
<dbReference type="EMBL" id="JAENHL010000008">
    <property type="protein sequence ID" value="MBK1871100.1"/>
    <property type="molecule type" value="Genomic_DNA"/>
</dbReference>
<evidence type="ECO:0000313" key="1">
    <source>
        <dbReference type="EMBL" id="MBK1871100.1"/>
    </source>
</evidence>
<gene>
    <name evidence="1" type="ORF">JHL16_32340</name>
</gene>
<proteinExistence type="predicted"/>
<reference evidence="1" key="1">
    <citation type="submission" date="2021-01" db="EMBL/GenBank/DDBJ databases">
        <authorList>
            <person name="Sun Q."/>
        </authorList>
    </citation>
    <scope>NUCLEOTIDE SEQUENCE</scope>
    <source>
        <strain evidence="1">YIM B02566</strain>
    </source>
</reference>
<dbReference type="Proteomes" id="UP000616151">
    <property type="component" value="Unassembled WGS sequence"/>
</dbReference>
<name>A0ACC5REL9_9HYPH</name>
<accession>A0ACC5REL9</accession>
<comment type="caution">
    <text evidence="1">The sequence shown here is derived from an EMBL/GenBank/DDBJ whole genome shotgun (WGS) entry which is preliminary data.</text>
</comment>
<sequence length="318" mass="34405">MTDDKEARRRQLTGVAFMCAGVLAFTFQDLIIKGISGTYPAHEIVFVRTLLALPITLLIVMLDGGPKQLRTNRLGAHSVRGVMLFLAYTTYYLGIAALPLAMAVAISFAAPLFITAFAGPLLGEKVGKIRWLAVLLGFLGVVIVMKDRLGQLEWAVLLPVLSALFYALAQIHGRHIGATETGATMSFYVNIAFLILSGLAGIVIGNGAFAEWSHPSLAFLLRAWTWPTPHDFLLMLGCGAAASIGIYCLGQGYRMAEANLAAIFEYTALPWAILWGYLFFAQLPGYSTLAGVGLVVVAGVIIAFRERPRRTPLRGNET</sequence>
<evidence type="ECO:0000313" key="2">
    <source>
        <dbReference type="Proteomes" id="UP000616151"/>
    </source>
</evidence>
<protein>
    <submittedName>
        <fullName evidence="1">DMT family transporter</fullName>
    </submittedName>
</protein>